<sequence length="155" mass="17456">MTFMLDIEDVWWATVDTPRLLRCQAEWLCQLCGLELPARAWVVVEPDGEVVSGAALHRDCLTLANRWCPHLRLATYEQVEVDRTRILADDVPLDSFAAEDAIDEWGSYGDGLRRWAIAEWAELHLMQHSSSGRDTPPMLGPTTSPPMPTPAEGWI</sequence>
<dbReference type="HOGENOM" id="CLU_1693647_0_0_11"/>
<protein>
    <submittedName>
        <fullName evidence="2">Uncharacterized protein</fullName>
    </submittedName>
</protein>
<dbReference type="RefSeq" id="WP_014985645.1">
    <property type="nucleotide sequence ID" value="NC_018681.1"/>
</dbReference>
<name>K0F127_NOCB7</name>
<organism evidence="2 3">
    <name type="scientific">Nocardia brasiliensis (strain ATCC 700358 / HUJEG-1)</name>
    <dbReference type="NCBI Taxonomy" id="1133849"/>
    <lineage>
        <taxon>Bacteria</taxon>
        <taxon>Bacillati</taxon>
        <taxon>Actinomycetota</taxon>
        <taxon>Actinomycetes</taxon>
        <taxon>Mycobacteriales</taxon>
        <taxon>Nocardiaceae</taxon>
        <taxon>Nocardia</taxon>
    </lineage>
</organism>
<evidence type="ECO:0000256" key="1">
    <source>
        <dbReference type="SAM" id="MobiDB-lite"/>
    </source>
</evidence>
<evidence type="ECO:0000313" key="2">
    <source>
        <dbReference type="EMBL" id="AFU02790.1"/>
    </source>
</evidence>
<reference evidence="2 3" key="1">
    <citation type="journal article" date="2012" name="J. Bacteriol.">
        <title>Complete genome sequence of Nocardia brasiliensis HUJEG-1.</title>
        <authorList>
            <person name="Vera-Cabrera L."/>
            <person name="Ortiz-Lopez R."/>
            <person name="Elizondo-Gonzalez R."/>
            <person name="Perez-Maya A.A."/>
            <person name="Ocampo-Candiani J."/>
        </authorList>
    </citation>
    <scope>NUCLEOTIDE SEQUENCE [LARGE SCALE GENOMIC DNA]</scope>
    <source>
        <strain evidence="3">ATCC 700358</strain>
    </source>
</reference>
<evidence type="ECO:0000313" key="3">
    <source>
        <dbReference type="Proteomes" id="UP000006304"/>
    </source>
</evidence>
<dbReference type="Proteomes" id="UP000006304">
    <property type="component" value="Chromosome"/>
</dbReference>
<dbReference type="EMBL" id="CP003876">
    <property type="protein sequence ID" value="AFU02790.1"/>
    <property type="molecule type" value="Genomic_DNA"/>
</dbReference>
<gene>
    <name evidence="2" type="ORF">O3I_024175</name>
</gene>
<accession>K0F127</accession>
<feature type="region of interest" description="Disordered" evidence="1">
    <location>
        <begin position="129"/>
        <end position="155"/>
    </location>
</feature>
<keyword evidence="3" id="KW-1185">Reference proteome</keyword>
<dbReference type="KEGG" id="nbr:O3I_024175"/>
<dbReference type="AlphaFoldDB" id="K0F127"/>
<proteinExistence type="predicted"/>